<organism evidence="1 2">
    <name type="scientific">Candidatus Magnetoglobus multicellularis str. Araruama</name>
    <dbReference type="NCBI Taxonomy" id="890399"/>
    <lineage>
        <taxon>Bacteria</taxon>
        <taxon>Pseudomonadati</taxon>
        <taxon>Thermodesulfobacteriota</taxon>
        <taxon>Desulfobacteria</taxon>
        <taxon>Desulfobacterales</taxon>
        <taxon>Desulfobacteraceae</taxon>
        <taxon>Candidatus Magnetoglobus</taxon>
    </lineage>
</organism>
<sequence length="261" mass="27263">LDVPASVVSAGSEYWLEQDINGETLRPRKKLGVVLRSLLADKAVTANYAASATTANYAATSGDSHTHGNKSTLEAIANHSGASDGTVLTKQGSSLVWQASSGGGGGGTFTQVTETLNQNDEVIITHPAVTGERIVVSVLELVPAGGSGTHTVGFTDGGEFVQEDASSGTNFENNSLILHFIGENPFGSNDQYTVLLLHGEDLLKDDSKGGADHSNDIQNIGSVHNNHDSMPNFGKAIYFNGSNQLNITSHADFALGNEILP</sequence>
<feature type="non-terminal residue" evidence="1">
    <location>
        <position position="1"/>
    </location>
</feature>
<dbReference type="EMBL" id="ATBP01003107">
    <property type="protein sequence ID" value="ETR65189.1"/>
    <property type="molecule type" value="Genomic_DNA"/>
</dbReference>
<accession>A0A1V1NRJ6</accession>
<evidence type="ECO:0000313" key="2">
    <source>
        <dbReference type="Proteomes" id="UP000189670"/>
    </source>
</evidence>
<reference evidence="2" key="1">
    <citation type="submission" date="2012-11" db="EMBL/GenBank/DDBJ databases">
        <authorList>
            <person name="Lucero-Rivera Y.E."/>
            <person name="Tovar-Ramirez D."/>
        </authorList>
    </citation>
    <scope>NUCLEOTIDE SEQUENCE [LARGE SCALE GENOMIC DNA]</scope>
    <source>
        <strain evidence="2">Araruama</strain>
    </source>
</reference>
<gene>
    <name evidence="1" type="ORF">OMM_14662</name>
</gene>
<name>A0A1V1NRJ6_9BACT</name>
<dbReference type="Proteomes" id="UP000189670">
    <property type="component" value="Unassembled WGS sequence"/>
</dbReference>
<comment type="caution">
    <text evidence="1">The sequence shown here is derived from an EMBL/GenBank/DDBJ whole genome shotgun (WGS) entry which is preliminary data.</text>
</comment>
<protein>
    <submittedName>
        <fullName evidence="1">Uncharacterized protein</fullName>
    </submittedName>
</protein>
<dbReference type="AlphaFoldDB" id="A0A1V1NRJ6"/>
<proteinExistence type="predicted"/>
<evidence type="ECO:0000313" key="1">
    <source>
        <dbReference type="EMBL" id="ETR65189.1"/>
    </source>
</evidence>